<dbReference type="SMART" id="SM00642">
    <property type="entry name" value="Aamy"/>
    <property type="match status" value="1"/>
</dbReference>
<dbReference type="Pfam" id="PF00128">
    <property type="entry name" value="Alpha-amylase"/>
    <property type="match status" value="2"/>
</dbReference>
<dbReference type="PANTHER" id="PTHR10357">
    <property type="entry name" value="ALPHA-AMYLASE FAMILY MEMBER"/>
    <property type="match status" value="1"/>
</dbReference>
<dbReference type="InterPro" id="IPR013780">
    <property type="entry name" value="Glyco_hydro_b"/>
</dbReference>
<dbReference type="AlphaFoldDB" id="A0A255ZRY3"/>
<evidence type="ECO:0000256" key="1">
    <source>
        <dbReference type="SAM" id="SignalP"/>
    </source>
</evidence>
<name>A0A255ZRY3_9FLAO</name>
<sequence>MKQTIKLLVLAALVGISAQSVNAQSKKDKKVSEKVQKKVVYQVFTRLFGNTNQNNKPWGTKEENGVGKFADFTEVALDEIKKLGVTHIWYTGVPHHALVGDYTKYGISNDDPDVVKGRAGSPYAVKDYYNVNPDLAVDPANRLAEFEALIDRTHKAGLKLLIDIVPNHVARRYEGKSNPPGVRDFGADDDTSVEYARDNNFYYIPNSSFKVPYSPDYKPLGGDPAPGSDGYFDEVPAKWTGNGSRLAQPDINDWYETVKINYGIRPDGSKDFPELPAGYDAKDYKAHFEFWKDKSVPSSWIKFRDIALYWIAKGVDGFRYDMAEMVPYEFWSFMNSSIKMKNPDAFLLAEVYNPNEYRNYIKLGKMDYLYDKVDLYDKLKEVIQGKSLPDPVTDIQNRFQDIEHHLLHFLDNHDEQRLASDAFAGTPEKGMPLMVLSATISSSPTMIYFGQEVGERGDLDSGFGKPTRTTIFDYAGVPSHQRWMNSGRFDGGALSDSEKKLRDFYKRLLNFTLEADAMTGTFVELQTENRKQGEQYKPGLYSFARYSAKQKLLIVTNFSWVSEADFTLEVPEALIKTWKFKDGSYPLKEKLYGNHTSTLEVKNGKGFVKLKLAPSESVILEVQK</sequence>
<dbReference type="InterPro" id="IPR017853">
    <property type="entry name" value="GH"/>
</dbReference>
<evidence type="ECO:0000259" key="2">
    <source>
        <dbReference type="SMART" id="SM00642"/>
    </source>
</evidence>
<dbReference type="InterPro" id="IPR006047">
    <property type="entry name" value="GH13_cat_dom"/>
</dbReference>
<dbReference type="Gene3D" id="3.20.20.80">
    <property type="entry name" value="Glycosidases"/>
    <property type="match status" value="2"/>
</dbReference>
<evidence type="ECO:0000313" key="3">
    <source>
        <dbReference type="EMBL" id="OYQ43480.1"/>
    </source>
</evidence>
<gene>
    <name evidence="3" type="ORF">CHX27_10020</name>
</gene>
<accession>A0A255ZRY3</accession>
<feature type="domain" description="Glycosyl hydrolase family 13 catalytic" evidence="2">
    <location>
        <begin position="42"/>
        <end position="512"/>
    </location>
</feature>
<dbReference type="CDD" id="cd11349">
    <property type="entry name" value="AmyAc_3"/>
    <property type="match status" value="1"/>
</dbReference>
<reference evidence="3 4" key="1">
    <citation type="submission" date="2017-07" db="EMBL/GenBank/DDBJ databases">
        <title>Flavobacterium cyanobacteriorum sp. nov., isolated from cyanobacterial aggregates in a eutrophic lake.</title>
        <authorList>
            <person name="Cai H."/>
        </authorList>
    </citation>
    <scope>NUCLEOTIDE SEQUENCE [LARGE SCALE GENOMIC DNA]</scope>
    <source>
        <strain evidence="3 4">TH167</strain>
    </source>
</reference>
<organism evidence="3 4">
    <name type="scientific">Flavobacterium aurantiibacter</name>
    <dbReference type="NCBI Taxonomy" id="2023067"/>
    <lineage>
        <taxon>Bacteria</taxon>
        <taxon>Pseudomonadati</taxon>
        <taxon>Bacteroidota</taxon>
        <taxon>Flavobacteriia</taxon>
        <taxon>Flavobacteriales</taxon>
        <taxon>Flavobacteriaceae</taxon>
        <taxon>Flavobacterium</taxon>
    </lineage>
</organism>
<dbReference type="Proteomes" id="UP000216035">
    <property type="component" value="Unassembled WGS sequence"/>
</dbReference>
<feature type="signal peptide" evidence="1">
    <location>
        <begin position="1"/>
        <end position="23"/>
    </location>
</feature>
<dbReference type="Gene3D" id="2.60.40.1180">
    <property type="entry name" value="Golgi alpha-mannosidase II"/>
    <property type="match status" value="1"/>
</dbReference>
<evidence type="ECO:0000313" key="4">
    <source>
        <dbReference type="Proteomes" id="UP000216035"/>
    </source>
</evidence>
<feature type="chain" id="PRO_5012242700" evidence="1">
    <location>
        <begin position="24"/>
        <end position="624"/>
    </location>
</feature>
<dbReference type="GO" id="GO:0009313">
    <property type="term" value="P:oligosaccharide catabolic process"/>
    <property type="evidence" value="ECO:0007669"/>
    <property type="project" value="TreeGrafter"/>
</dbReference>
<dbReference type="PANTHER" id="PTHR10357:SF205">
    <property type="entry name" value="O-GLYCOSYL HYDROLASE FAMILY 13"/>
    <property type="match status" value="1"/>
</dbReference>
<dbReference type="OrthoDB" id="9805159at2"/>
<dbReference type="GO" id="GO:0004556">
    <property type="term" value="F:alpha-amylase activity"/>
    <property type="evidence" value="ECO:0007669"/>
    <property type="project" value="TreeGrafter"/>
</dbReference>
<proteinExistence type="predicted"/>
<protein>
    <submittedName>
        <fullName evidence="3">Alpha-amylase</fullName>
    </submittedName>
</protein>
<dbReference type="EMBL" id="NOXX01000203">
    <property type="protein sequence ID" value="OYQ43480.1"/>
    <property type="molecule type" value="Genomic_DNA"/>
</dbReference>
<keyword evidence="1" id="KW-0732">Signal</keyword>
<dbReference type="SUPFAM" id="SSF51445">
    <property type="entry name" value="(Trans)glycosidases"/>
    <property type="match status" value="1"/>
</dbReference>
<comment type="caution">
    <text evidence="3">The sequence shown here is derived from an EMBL/GenBank/DDBJ whole genome shotgun (WGS) entry which is preliminary data.</text>
</comment>
<keyword evidence="4" id="KW-1185">Reference proteome</keyword>
<dbReference type="RefSeq" id="WP_094486641.1">
    <property type="nucleotide sequence ID" value="NZ_NOXX01000203.1"/>
</dbReference>